<keyword evidence="8" id="KW-0238">DNA-binding</keyword>
<dbReference type="PROSITE" id="PS00028">
    <property type="entry name" value="ZINC_FINGER_C2H2_1"/>
    <property type="match status" value="5"/>
</dbReference>
<name>A0A671WWJ1_SPAAU</name>
<dbReference type="Pfam" id="PF13894">
    <property type="entry name" value="zf-C2H2_4"/>
    <property type="match status" value="1"/>
</dbReference>
<evidence type="ECO:0000256" key="10">
    <source>
        <dbReference type="ARBA" id="ARBA00023242"/>
    </source>
</evidence>
<gene>
    <name evidence="14" type="primary">LOC115578276</name>
</gene>
<feature type="domain" description="C2H2-type" evidence="13">
    <location>
        <begin position="311"/>
        <end position="338"/>
    </location>
</feature>
<keyword evidence="10" id="KW-0539">Nucleus</keyword>
<dbReference type="GeneTree" id="ENSGT01150000286959"/>
<feature type="compositionally biased region" description="Basic and acidic residues" evidence="12">
    <location>
        <begin position="87"/>
        <end position="104"/>
    </location>
</feature>
<feature type="domain" description="C2H2-type" evidence="13">
    <location>
        <begin position="283"/>
        <end position="310"/>
    </location>
</feature>
<dbReference type="PROSITE" id="PS50157">
    <property type="entry name" value="ZINC_FINGER_C2H2_2"/>
    <property type="match status" value="5"/>
</dbReference>
<dbReference type="GO" id="GO:0000978">
    <property type="term" value="F:RNA polymerase II cis-regulatory region sequence-specific DNA binding"/>
    <property type="evidence" value="ECO:0007669"/>
    <property type="project" value="TreeGrafter"/>
</dbReference>
<comment type="subcellular location">
    <subcellularLocation>
        <location evidence="1">Nucleus</location>
    </subcellularLocation>
</comment>
<dbReference type="FunFam" id="3.30.160.60:FF:001289">
    <property type="entry name" value="Zinc finger protein 574"/>
    <property type="match status" value="1"/>
</dbReference>
<dbReference type="Proteomes" id="UP000472265">
    <property type="component" value="Unassembled WGS sequence"/>
</dbReference>
<feature type="region of interest" description="Disordered" evidence="12">
    <location>
        <begin position="60"/>
        <end position="213"/>
    </location>
</feature>
<keyword evidence="4" id="KW-0677">Repeat</keyword>
<evidence type="ECO:0000256" key="2">
    <source>
        <dbReference type="ARBA" id="ARBA00006991"/>
    </source>
</evidence>
<dbReference type="GO" id="GO:0005634">
    <property type="term" value="C:nucleus"/>
    <property type="evidence" value="ECO:0007669"/>
    <property type="project" value="UniProtKB-SubCell"/>
</dbReference>
<evidence type="ECO:0000256" key="6">
    <source>
        <dbReference type="ARBA" id="ARBA00022833"/>
    </source>
</evidence>
<dbReference type="InterPro" id="IPR050457">
    <property type="entry name" value="ZnFinger_BTB_dom_contain"/>
</dbReference>
<evidence type="ECO:0000313" key="14">
    <source>
        <dbReference type="Ensembl" id="ENSSAUP00010043259.1"/>
    </source>
</evidence>
<evidence type="ECO:0000256" key="8">
    <source>
        <dbReference type="ARBA" id="ARBA00023125"/>
    </source>
</evidence>
<protein>
    <submittedName>
        <fullName evidence="14">Zinc finger protein 316-like</fullName>
    </submittedName>
</protein>
<dbReference type="InterPro" id="IPR013087">
    <property type="entry name" value="Znf_C2H2_type"/>
</dbReference>
<sequence length="415" mass="47180">MSKVQTLRVFMKQRLTAAAEEIFELFERTIAEYEEELCRQRKLLDAVFKPQVQLHRTDVQQLSVSEEEDPPEQQEWSSSLDQEDPPELPHIKEEQEELWTRQEGEQLPGLEEADITKFTFTPVPVKSEEDDEEEPQSSQKLLMETEADGEDCGEPEPAWNCNPDSHLQSAAHDEMSHSSEPETDDDVSGAESNDCCDWEETREPQPGSNCLQDNDVSVSDVTFYTGETSINSSDCATSFGHEGQEQDGIPAGVKPFICPVCGKSYHIKNSLNTHMRSHSGGRFSCSECKKTFHCRRYLVNHMRTHTGEKPFSCSVCDTRFAKSSTLKSHLRVHTGEKPFTCSVCKASFSHRYNLATHMRVHTGEKPFRCSVCGKRFTQLGSVRRHSIVHTREKPFSCSFHMNEHKCVDECSREAC</sequence>
<evidence type="ECO:0000256" key="9">
    <source>
        <dbReference type="ARBA" id="ARBA00023163"/>
    </source>
</evidence>
<feature type="compositionally biased region" description="Acidic residues" evidence="12">
    <location>
        <begin position="181"/>
        <end position="200"/>
    </location>
</feature>
<keyword evidence="5 11" id="KW-0863">Zinc-finger</keyword>
<feature type="compositionally biased region" description="Acidic residues" evidence="12">
    <location>
        <begin position="145"/>
        <end position="154"/>
    </location>
</feature>
<dbReference type="GO" id="GO:0008270">
    <property type="term" value="F:zinc ion binding"/>
    <property type="evidence" value="ECO:0007669"/>
    <property type="project" value="UniProtKB-KW"/>
</dbReference>
<dbReference type="Ensembl" id="ENSSAUT00010045532.1">
    <property type="protein sequence ID" value="ENSSAUP00010043259.1"/>
    <property type="gene ID" value="ENSSAUG00010018179.1"/>
</dbReference>
<dbReference type="PANTHER" id="PTHR46105:SF31">
    <property type="entry name" value="LOW QUALITY PROTEIN: ZINC FINGER PROTEIN 721-RELATED"/>
    <property type="match status" value="1"/>
</dbReference>
<dbReference type="FunFam" id="3.30.160.60:FF:000965">
    <property type="entry name" value="Neurotrophin receptor-interacting factor homolog"/>
    <property type="match status" value="1"/>
</dbReference>
<keyword evidence="6" id="KW-0862">Zinc</keyword>
<evidence type="ECO:0000256" key="3">
    <source>
        <dbReference type="ARBA" id="ARBA00022723"/>
    </source>
</evidence>
<evidence type="ECO:0000313" key="15">
    <source>
        <dbReference type="Proteomes" id="UP000472265"/>
    </source>
</evidence>
<dbReference type="OrthoDB" id="8113227at2759"/>
<evidence type="ECO:0000256" key="12">
    <source>
        <dbReference type="SAM" id="MobiDB-lite"/>
    </source>
</evidence>
<evidence type="ECO:0000256" key="11">
    <source>
        <dbReference type="PROSITE-ProRule" id="PRU00042"/>
    </source>
</evidence>
<keyword evidence="7" id="KW-0805">Transcription regulation</keyword>
<reference evidence="14" key="1">
    <citation type="submission" date="2025-08" db="UniProtKB">
        <authorList>
            <consortium name="Ensembl"/>
        </authorList>
    </citation>
    <scope>IDENTIFICATION</scope>
</reference>
<feature type="compositionally biased region" description="Basic and acidic residues" evidence="12">
    <location>
        <begin position="171"/>
        <end position="180"/>
    </location>
</feature>
<dbReference type="OMA" id="KKTHCCH"/>
<proteinExistence type="inferred from homology"/>
<dbReference type="RefSeq" id="XP_030267030.1">
    <property type="nucleotide sequence ID" value="XM_030411170.1"/>
</dbReference>
<dbReference type="Pfam" id="PF00096">
    <property type="entry name" value="zf-C2H2"/>
    <property type="match status" value="3"/>
</dbReference>
<dbReference type="FunFam" id="3.30.160.60:FF:001485">
    <property type="entry name" value="Krueppel-related zinc finger protein"/>
    <property type="match status" value="1"/>
</dbReference>
<keyword evidence="9" id="KW-0804">Transcription</keyword>
<keyword evidence="3" id="KW-0479">Metal-binding</keyword>
<feature type="domain" description="C2H2-type" evidence="13">
    <location>
        <begin position="367"/>
        <end position="394"/>
    </location>
</feature>
<evidence type="ECO:0000256" key="7">
    <source>
        <dbReference type="ARBA" id="ARBA00023015"/>
    </source>
</evidence>
<dbReference type="AlphaFoldDB" id="A0A671WWJ1"/>
<dbReference type="InterPro" id="IPR036236">
    <property type="entry name" value="Znf_C2H2_sf"/>
</dbReference>
<dbReference type="InParanoid" id="A0A671WWJ1"/>
<dbReference type="GO" id="GO:0000981">
    <property type="term" value="F:DNA-binding transcription factor activity, RNA polymerase II-specific"/>
    <property type="evidence" value="ECO:0007669"/>
    <property type="project" value="TreeGrafter"/>
</dbReference>
<feature type="domain" description="C2H2-type" evidence="13">
    <location>
        <begin position="256"/>
        <end position="283"/>
    </location>
</feature>
<evidence type="ECO:0000256" key="5">
    <source>
        <dbReference type="ARBA" id="ARBA00022771"/>
    </source>
</evidence>
<evidence type="ECO:0000256" key="1">
    <source>
        <dbReference type="ARBA" id="ARBA00004123"/>
    </source>
</evidence>
<keyword evidence="15" id="KW-1185">Reference proteome</keyword>
<comment type="similarity">
    <text evidence="2">Belongs to the krueppel C2H2-type zinc-finger protein family.</text>
</comment>
<dbReference type="SMART" id="SM00355">
    <property type="entry name" value="ZnF_C2H2"/>
    <property type="match status" value="5"/>
</dbReference>
<dbReference type="PANTHER" id="PTHR46105">
    <property type="entry name" value="AGAP004733-PA"/>
    <property type="match status" value="1"/>
</dbReference>
<dbReference type="FunFam" id="3.30.160.60:FF:001235">
    <property type="entry name" value="Si:ch211-119o8.6"/>
    <property type="match status" value="1"/>
</dbReference>
<dbReference type="Gene3D" id="3.30.160.60">
    <property type="entry name" value="Classic Zinc Finger"/>
    <property type="match status" value="5"/>
</dbReference>
<organism evidence="14 15">
    <name type="scientific">Sparus aurata</name>
    <name type="common">Gilthead sea bream</name>
    <dbReference type="NCBI Taxonomy" id="8175"/>
    <lineage>
        <taxon>Eukaryota</taxon>
        <taxon>Metazoa</taxon>
        <taxon>Chordata</taxon>
        <taxon>Craniata</taxon>
        <taxon>Vertebrata</taxon>
        <taxon>Euteleostomi</taxon>
        <taxon>Actinopterygii</taxon>
        <taxon>Neopterygii</taxon>
        <taxon>Teleostei</taxon>
        <taxon>Neoteleostei</taxon>
        <taxon>Acanthomorphata</taxon>
        <taxon>Eupercaria</taxon>
        <taxon>Spariformes</taxon>
        <taxon>Sparidae</taxon>
        <taxon>Sparus</taxon>
    </lineage>
</organism>
<dbReference type="SUPFAM" id="SSF57667">
    <property type="entry name" value="beta-beta-alpha zinc fingers"/>
    <property type="match status" value="3"/>
</dbReference>
<evidence type="ECO:0000256" key="4">
    <source>
        <dbReference type="ARBA" id="ARBA00022737"/>
    </source>
</evidence>
<dbReference type="FunFam" id="3.30.160.60:FF:001480">
    <property type="entry name" value="Si:cabz01071911.3"/>
    <property type="match status" value="1"/>
</dbReference>
<feature type="domain" description="C2H2-type" evidence="13">
    <location>
        <begin position="339"/>
        <end position="366"/>
    </location>
</feature>
<reference evidence="14" key="2">
    <citation type="submission" date="2025-09" db="UniProtKB">
        <authorList>
            <consortium name="Ensembl"/>
        </authorList>
    </citation>
    <scope>IDENTIFICATION</scope>
</reference>
<dbReference type="GeneID" id="115578276"/>
<evidence type="ECO:0000259" key="13">
    <source>
        <dbReference type="PROSITE" id="PS50157"/>
    </source>
</evidence>
<accession>A0A671WWJ1</accession>